<evidence type="ECO:0000313" key="2">
    <source>
        <dbReference type="EMBL" id="KAJ8298822.1"/>
    </source>
</evidence>
<reference evidence="2 3" key="1">
    <citation type="submission" date="2022-12" db="EMBL/GenBank/DDBJ databases">
        <title>Chromosome-level genome of Tegillarca granosa.</title>
        <authorList>
            <person name="Kim J."/>
        </authorList>
    </citation>
    <scope>NUCLEOTIDE SEQUENCE [LARGE SCALE GENOMIC DNA]</scope>
    <source>
        <strain evidence="2">Teg-2019</strain>
        <tissue evidence="2">Adductor muscle</tissue>
    </source>
</reference>
<organism evidence="2 3">
    <name type="scientific">Tegillarca granosa</name>
    <name type="common">Malaysian cockle</name>
    <name type="synonym">Anadara granosa</name>
    <dbReference type="NCBI Taxonomy" id="220873"/>
    <lineage>
        <taxon>Eukaryota</taxon>
        <taxon>Metazoa</taxon>
        <taxon>Spiralia</taxon>
        <taxon>Lophotrochozoa</taxon>
        <taxon>Mollusca</taxon>
        <taxon>Bivalvia</taxon>
        <taxon>Autobranchia</taxon>
        <taxon>Pteriomorphia</taxon>
        <taxon>Arcoida</taxon>
        <taxon>Arcoidea</taxon>
        <taxon>Arcidae</taxon>
        <taxon>Tegillarca</taxon>
    </lineage>
</organism>
<evidence type="ECO:0000313" key="3">
    <source>
        <dbReference type="Proteomes" id="UP001217089"/>
    </source>
</evidence>
<comment type="caution">
    <text evidence="2">The sequence shown here is derived from an EMBL/GenBank/DDBJ whole genome shotgun (WGS) entry which is preliminary data.</text>
</comment>
<dbReference type="EMBL" id="JARBDR010000921">
    <property type="protein sequence ID" value="KAJ8298822.1"/>
    <property type="molecule type" value="Genomic_DNA"/>
</dbReference>
<keyword evidence="1" id="KW-0812">Transmembrane</keyword>
<proteinExistence type="predicted"/>
<name>A0ABQ9E0P4_TEGGR</name>
<dbReference type="Proteomes" id="UP001217089">
    <property type="component" value="Unassembled WGS sequence"/>
</dbReference>
<accession>A0ABQ9E0P4</accession>
<sequence length="299" mass="33994">MVPKLSAFYHKALCFNTLGGIRELGILALTQLHQQYQYKVTQSYCKRESEVTTTVKQDNRHQSVKHFDSRVNPSPFSSTLKAEHKDSASKAKQIFPPINHVLHHVNPKVAIKTNKKKQVHLHQIVAVHNSAQQTLGHARSKKITCHNFNATLCMSFSAMIRYSGTVLDVTSGKDVDDDAVYDILYDGDDEAYTVDHLVHDYHSNLLIQIPEKFCKRNLTLETWKLVCSFKPFQLGISSLNFIIVLFATHSCIVHILVNVLKYGRRHEKTTGKQVVVENGDKIQRGIYKDMQNKCLPNAI</sequence>
<keyword evidence="1" id="KW-1133">Transmembrane helix</keyword>
<keyword evidence="1" id="KW-0472">Membrane</keyword>
<keyword evidence="3" id="KW-1185">Reference proteome</keyword>
<evidence type="ECO:0000256" key="1">
    <source>
        <dbReference type="SAM" id="Phobius"/>
    </source>
</evidence>
<gene>
    <name evidence="2" type="ORF">KUTeg_022882</name>
</gene>
<feature type="transmembrane region" description="Helical" evidence="1">
    <location>
        <begin position="239"/>
        <end position="260"/>
    </location>
</feature>
<protein>
    <submittedName>
        <fullName evidence="2">Uncharacterized protein</fullName>
    </submittedName>
</protein>